<proteinExistence type="predicted"/>
<dbReference type="RefSeq" id="WP_238727284.1">
    <property type="nucleotide sequence ID" value="NZ_JAHQCX010000017.1"/>
</dbReference>
<name>A0ABS6KCC0_9FIRM</name>
<reference evidence="1 2" key="1">
    <citation type="submission" date="2021-06" db="EMBL/GenBank/DDBJ databases">
        <title>Description of novel taxa of the family Lachnospiraceae.</title>
        <authorList>
            <person name="Chaplin A.V."/>
            <person name="Sokolova S.R."/>
            <person name="Pikina A.P."/>
            <person name="Korzhanova M."/>
            <person name="Belova V."/>
            <person name="Korostin D."/>
            <person name="Efimov B.A."/>
        </authorList>
    </citation>
    <scope>NUCLEOTIDE SEQUENCE [LARGE SCALE GENOMIC DNA]</scope>
    <source>
        <strain evidence="1 2">ASD4241</strain>
    </source>
</reference>
<evidence type="ECO:0000313" key="2">
    <source>
        <dbReference type="Proteomes" id="UP001314681"/>
    </source>
</evidence>
<gene>
    <name evidence="1" type="ORF">KTH90_19335</name>
</gene>
<keyword evidence="2" id="KW-1185">Reference proteome</keyword>
<dbReference type="Pfam" id="PF19749">
    <property type="entry name" value="DUF6236"/>
    <property type="match status" value="1"/>
</dbReference>
<sequence length="379" mass="43448">MRSILYYPDINIKDQNWLRNAVLYWDKVSSIVPKGDKTICLSPEICELMEQECYRPIYPSTLFESEFLPDFEEEVIERLSDPQSLPDPRSHKFGSSVKAASCVPDLRLPGTDYGRYYIQEDKLPWHELPVLLHQEKTNGKLYDFMCEHKLLHWDGNGNWYVLDERIARLYMSLLAKYLAKAEGGRTGQFIAVGTDRPVNLSYAYENVCSPLTNGSWCIDCVMQNVLPTPRKGVPLKKILSFRRRYRDELLQFRHELDSFEKSLKTCGDAQEIQKSSESFREKMELETGKLIRIMHQSGVEAALTTVKSLIELDSSSVPALLSALAIGSHSRVLSAASYGMIKITASRLNLRKQRKEILSDSGFAYLYHANTKKMVSVRR</sequence>
<organism evidence="1 2">
    <name type="scientific">Diplocloster modestus</name>
    <dbReference type="NCBI Taxonomy" id="2850322"/>
    <lineage>
        <taxon>Bacteria</taxon>
        <taxon>Bacillati</taxon>
        <taxon>Bacillota</taxon>
        <taxon>Clostridia</taxon>
        <taxon>Lachnospirales</taxon>
        <taxon>Lachnospiraceae</taxon>
        <taxon>Diplocloster</taxon>
    </lineage>
</organism>
<protein>
    <submittedName>
        <fullName evidence="1">Uncharacterized protein</fullName>
    </submittedName>
</protein>
<evidence type="ECO:0000313" key="1">
    <source>
        <dbReference type="EMBL" id="MBU9728159.1"/>
    </source>
</evidence>
<comment type="caution">
    <text evidence="1">The sequence shown here is derived from an EMBL/GenBank/DDBJ whole genome shotgun (WGS) entry which is preliminary data.</text>
</comment>
<dbReference type="Proteomes" id="UP001314681">
    <property type="component" value="Unassembled WGS sequence"/>
</dbReference>
<accession>A0ABS6KCC0</accession>
<dbReference type="InterPro" id="IPR046203">
    <property type="entry name" value="DUF6236"/>
</dbReference>
<dbReference type="EMBL" id="JAHQCX010000017">
    <property type="protein sequence ID" value="MBU9728159.1"/>
    <property type="molecule type" value="Genomic_DNA"/>
</dbReference>